<keyword evidence="1" id="KW-0472">Membrane</keyword>
<dbReference type="AlphaFoldDB" id="A0A239X4V3"/>
<sequence>MKKRKGLTTKELYEYTLDTKLGFHSYYDDRLGVPRLEEPTYRDFLTLIIRSNSSQTIIEALNNEAKDYGNLKYNKLSKIVSLIYEQRYKDKLSCPVSDAFLNVTSDEWLNTNFSPGAVLALINYLKSGRIDYSHLNQISTRQGGCLGVVILLGTIMSSATLVVICVLVFLSN</sequence>
<accession>A0A239X4V3</accession>
<keyword evidence="3" id="KW-1185">Reference proteome</keyword>
<dbReference type="KEGG" id="ctak:4412677_00921"/>
<keyword evidence="1" id="KW-1133">Transmembrane helix</keyword>
<dbReference type="RefSeq" id="WP_095070833.1">
    <property type="nucleotide sequence ID" value="NZ_LT906465.1"/>
</dbReference>
<organism evidence="2 3">
    <name type="scientific">Chryseobacterium taklimakanense</name>
    <dbReference type="NCBI Taxonomy" id="536441"/>
    <lineage>
        <taxon>Bacteria</taxon>
        <taxon>Pseudomonadati</taxon>
        <taxon>Bacteroidota</taxon>
        <taxon>Flavobacteriia</taxon>
        <taxon>Flavobacteriales</taxon>
        <taxon>Weeksellaceae</taxon>
        <taxon>Chryseobacterium group</taxon>
        <taxon>Chryseobacterium</taxon>
    </lineage>
</organism>
<dbReference type="Proteomes" id="UP000215196">
    <property type="component" value="Chromosome 1"/>
</dbReference>
<protein>
    <submittedName>
        <fullName evidence="2">Uncharacterized protein</fullName>
    </submittedName>
</protein>
<reference evidence="2 3" key="1">
    <citation type="submission" date="2017-06" db="EMBL/GenBank/DDBJ databases">
        <authorList>
            <consortium name="Pathogen Informatics"/>
        </authorList>
    </citation>
    <scope>NUCLEOTIDE SEQUENCE [LARGE SCALE GENOMIC DNA]</scope>
    <source>
        <strain evidence="2 3">NCTC13490</strain>
    </source>
</reference>
<evidence type="ECO:0000256" key="1">
    <source>
        <dbReference type="SAM" id="Phobius"/>
    </source>
</evidence>
<name>A0A239X4V3_9FLAO</name>
<dbReference type="EMBL" id="LT906465">
    <property type="protein sequence ID" value="SNV41436.1"/>
    <property type="molecule type" value="Genomic_DNA"/>
</dbReference>
<evidence type="ECO:0000313" key="3">
    <source>
        <dbReference type="Proteomes" id="UP000215196"/>
    </source>
</evidence>
<gene>
    <name evidence="2" type="ORF">SAMEA4412677_00921</name>
</gene>
<feature type="transmembrane region" description="Helical" evidence="1">
    <location>
        <begin position="145"/>
        <end position="170"/>
    </location>
</feature>
<evidence type="ECO:0000313" key="2">
    <source>
        <dbReference type="EMBL" id="SNV41436.1"/>
    </source>
</evidence>
<proteinExistence type="predicted"/>
<keyword evidence="1" id="KW-0812">Transmembrane</keyword>